<protein>
    <recommendedName>
        <fullName evidence="4">HpcH/HpaI aldolase/citrate lyase domain-containing protein</fullName>
    </recommendedName>
</protein>
<evidence type="ECO:0000256" key="2">
    <source>
        <dbReference type="ARBA" id="ARBA00022723"/>
    </source>
</evidence>
<dbReference type="Proteomes" id="UP000269573">
    <property type="component" value="Unassembled WGS sequence"/>
</dbReference>
<evidence type="ECO:0000259" key="4">
    <source>
        <dbReference type="Pfam" id="PF03328"/>
    </source>
</evidence>
<dbReference type="SUPFAM" id="SSF51621">
    <property type="entry name" value="Phosphoenolpyruvate/pyruvate domain"/>
    <property type="match status" value="1"/>
</dbReference>
<feature type="domain" description="HpcH/HpaI aldolase/citrate lyase" evidence="4">
    <location>
        <begin position="37"/>
        <end position="235"/>
    </location>
</feature>
<proteinExistence type="inferred from homology"/>
<sequence>MSLYTIWTSLHRKEQSTMHRQERNSTFKERLRAGAPQLGTFVKIFSAEIIELLGMAGFDFIVIDMEHTTLSFSQVEQMVRAADLHGMTSMVRIPDATRSSVLRALDLGATGIQIPQLYGVEEVKDAVDKAKYPPEGSRGVTYAHRAAGFGNTPPNYLAKANQQTTIAIHIETESAYDQVDAICQVEGWDVAFIGPVDLGISLGVGADYLRGGLAQPVHRILEVCQQRGKQAGIAVTNEEQYRFALQHQIPYIVWASDVALFKQGIEGIVKVCALRENA</sequence>
<accession>A0A3M8DKN3</accession>
<dbReference type="EMBL" id="RHHU01000003">
    <property type="protein sequence ID" value="RNB88640.1"/>
    <property type="molecule type" value="Genomic_DNA"/>
</dbReference>
<reference evidence="5 6" key="1">
    <citation type="submission" date="2018-10" db="EMBL/GenBank/DDBJ databases">
        <title>Phylogenomics of Brevibacillus.</title>
        <authorList>
            <person name="Dunlap C."/>
        </authorList>
    </citation>
    <scope>NUCLEOTIDE SEQUENCE [LARGE SCALE GENOMIC DNA]</scope>
    <source>
        <strain evidence="5 6">JCM 15774</strain>
    </source>
</reference>
<dbReference type="PANTHER" id="PTHR30502:SF0">
    <property type="entry name" value="PHOSPHOENOLPYRUVATE CARBOXYLASE FAMILY PROTEIN"/>
    <property type="match status" value="1"/>
</dbReference>
<keyword evidence="3" id="KW-0456">Lyase</keyword>
<organism evidence="5 6">
    <name type="scientific">Brevibacillus nitrificans</name>
    <dbReference type="NCBI Taxonomy" id="651560"/>
    <lineage>
        <taxon>Bacteria</taxon>
        <taxon>Bacillati</taxon>
        <taxon>Bacillota</taxon>
        <taxon>Bacilli</taxon>
        <taxon>Bacillales</taxon>
        <taxon>Paenibacillaceae</taxon>
        <taxon>Brevibacillus</taxon>
    </lineage>
</organism>
<dbReference type="InterPro" id="IPR040442">
    <property type="entry name" value="Pyrv_kinase-like_dom_sf"/>
</dbReference>
<dbReference type="GO" id="GO:0005737">
    <property type="term" value="C:cytoplasm"/>
    <property type="evidence" value="ECO:0007669"/>
    <property type="project" value="TreeGrafter"/>
</dbReference>
<dbReference type="GO" id="GO:0046872">
    <property type="term" value="F:metal ion binding"/>
    <property type="evidence" value="ECO:0007669"/>
    <property type="project" value="UniProtKB-KW"/>
</dbReference>
<dbReference type="InterPro" id="IPR005000">
    <property type="entry name" value="Aldolase/citrate-lyase_domain"/>
</dbReference>
<dbReference type="InterPro" id="IPR050251">
    <property type="entry name" value="HpcH-HpaI_aldolase"/>
</dbReference>
<name>A0A3M8DKN3_9BACL</name>
<comment type="caution">
    <text evidence="5">The sequence shown here is derived from an EMBL/GenBank/DDBJ whole genome shotgun (WGS) entry which is preliminary data.</text>
</comment>
<evidence type="ECO:0000256" key="1">
    <source>
        <dbReference type="ARBA" id="ARBA00005568"/>
    </source>
</evidence>
<evidence type="ECO:0000313" key="6">
    <source>
        <dbReference type="Proteomes" id="UP000269573"/>
    </source>
</evidence>
<evidence type="ECO:0000313" key="5">
    <source>
        <dbReference type="EMBL" id="RNB88640.1"/>
    </source>
</evidence>
<evidence type="ECO:0000256" key="3">
    <source>
        <dbReference type="ARBA" id="ARBA00023239"/>
    </source>
</evidence>
<gene>
    <name evidence="5" type="ORF">EDM59_05885</name>
</gene>
<dbReference type="Pfam" id="PF03328">
    <property type="entry name" value="HpcH_HpaI"/>
    <property type="match status" value="1"/>
</dbReference>
<dbReference type="AlphaFoldDB" id="A0A3M8DKN3"/>
<dbReference type="InterPro" id="IPR015813">
    <property type="entry name" value="Pyrv/PenolPyrv_kinase-like_dom"/>
</dbReference>
<comment type="similarity">
    <text evidence="1">Belongs to the HpcH/HpaI aldolase family.</text>
</comment>
<dbReference type="GO" id="GO:0016832">
    <property type="term" value="F:aldehyde-lyase activity"/>
    <property type="evidence" value="ECO:0007669"/>
    <property type="project" value="TreeGrafter"/>
</dbReference>
<keyword evidence="2" id="KW-0479">Metal-binding</keyword>
<keyword evidence="6" id="KW-1185">Reference proteome</keyword>
<dbReference type="Gene3D" id="3.20.20.60">
    <property type="entry name" value="Phosphoenolpyruvate-binding domains"/>
    <property type="match status" value="1"/>
</dbReference>
<dbReference type="PANTHER" id="PTHR30502">
    <property type="entry name" value="2-KETO-3-DEOXY-L-RHAMNONATE ALDOLASE"/>
    <property type="match status" value="1"/>
</dbReference>